<feature type="compositionally biased region" description="Basic and acidic residues" evidence="1">
    <location>
        <begin position="95"/>
        <end position="108"/>
    </location>
</feature>
<reference evidence="2" key="1">
    <citation type="submission" date="2021-07" db="EMBL/GenBank/DDBJ databases">
        <authorList>
            <person name="Catto M.A."/>
            <person name="Jacobson A."/>
            <person name="Kennedy G."/>
            <person name="Labadie P."/>
            <person name="Hunt B.G."/>
            <person name="Srinivasan R."/>
        </authorList>
    </citation>
    <scope>NUCLEOTIDE SEQUENCE</scope>
    <source>
        <strain evidence="2">PL_HMW_Pooled</strain>
        <tissue evidence="2">Head</tissue>
    </source>
</reference>
<evidence type="ECO:0000313" key="3">
    <source>
        <dbReference type="Proteomes" id="UP001219518"/>
    </source>
</evidence>
<accession>A0AAE1LMV1</accession>
<dbReference type="EMBL" id="JAHWGI010001150">
    <property type="protein sequence ID" value="KAK3923842.1"/>
    <property type="molecule type" value="Genomic_DNA"/>
</dbReference>
<feature type="region of interest" description="Disordered" evidence="1">
    <location>
        <begin position="95"/>
        <end position="160"/>
    </location>
</feature>
<comment type="caution">
    <text evidence="2">The sequence shown here is derived from an EMBL/GenBank/DDBJ whole genome shotgun (WGS) entry which is preliminary data.</text>
</comment>
<gene>
    <name evidence="2" type="ORF">KUF71_012133</name>
</gene>
<evidence type="ECO:0000256" key="1">
    <source>
        <dbReference type="SAM" id="MobiDB-lite"/>
    </source>
</evidence>
<name>A0AAE1LMV1_9NEOP</name>
<organism evidence="2 3">
    <name type="scientific">Frankliniella fusca</name>
    <dbReference type="NCBI Taxonomy" id="407009"/>
    <lineage>
        <taxon>Eukaryota</taxon>
        <taxon>Metazoa</taxon>
        <taxon>Ecdysozoa</taxon>
        <taxon>Arthropoda</taxon>
        <taxon>Hexapoda</taxon>
        <taxon>Insecta</taxon>
        <taxon>Pterygota</taxon>
        <taxon>Neoptera</taxon>
        <taxon>Paraneoptera</taxon>
        <taxon>Thysanoptera</taxon>
        <taxon>Terebrantia</taxon>
        <taxon>Thripoidea</taxon>
        <taxon>Thripidae</taxon>
        <taxon>Frankliniella</taxon>
    </lineage>
</organism>
<feature type="compositionally biased region" description="Polar residues" evidence="1">
    <location>
        <begin position="1"/>
        <end position="10"/>
    </location>
</feature>
<reference evidence="2" key="2">
    <citation type="journal article" date="2023" name="BMC Genomics">
        <title>Pest status, molecular evolution, and epigenetic factors derived from the genome assembly of Frankliniella fusca, a thysanopteran phytovirus vector.</title>
        <authorList>
            <person name="Catto M.A."/>
            <person name="Labadie P.E."/>
            <person name="Jacobson A.L."/>
            <person name="Kennedy G.G."/>
            <person name="Srinivasan R."/>
            <person name="Hunt B.G."/>
        </authorList>
    </citation>
    <scope>NUCLEOTIDE SEQUENCE</scope>
    <source>
        <strain evidence="2">PL_HMW_Pooled</strain>
    </source>
</reference>
<dbReference type="Proteomes" id="UP001219518">
    <property type="component" value="Unassembled WGS sequence"/>
</dbReference>
<evidence type="ECO:0000313" key="2">
    <source>
        <dbReference type="EMBL" id="KAK3923842.1"/>
    </source>
</evidence>
<dbReference type="AlphaFoldDB" id="A0AAE1LMV1"/>
<feature type="compositionally biased region" description="Polar residues" evidence="1">
    <location>
        <begin position="146"/>
        <end position="160"/>
    </location>
</feature>
<keyword evidence="3" id="KW-1185">Reference proteome</keyword>
<feature type="region of interest" description="Disordered" evidence="1">
    <location>
        <begin position="1"/>
        <end position="20"/>
    </location>
</feature>
<sequence length="317" mass="34561">MVRPQRGSNPSSSSSSARRAERALVKWVEGAHANQITPDVDLDWIIGIDAASPEFPETYAIEWRVPPRPRNGWPVYDGLVMDISSDLDYLKSRAQELEQQRGDSRSDSDSAGSSGSSERSCSAGSSGSSERSCSAGSSGSSERSCNSQKSGSNADSNPLDVNSDALRQLLQSLVTQGSLNTRKSPHKSSSTPPSEEKVCVGKSLWVSSQIYSMAANAPSPGRMVRPLLRQAFSRRRLIKSSYAGQRRKKDGTMVVKPGLKKYQKMADIHAFVLKKFPHMSQASFGATVNSFLGEKPNVIHHMEYVEESEESASEEDN</sequence>
<protein>
    <submittedName>
        <fullName evidence="2">ATP synthase subunit beta</fullName>
    </submittedName>
</protein>
<proteinExistence type="predicted"/>
<dbReference type="Gene3D" id="1.10.10.2590">
    <property type="entry name" value="BEN domain"/>
    <property type="match status" value="1"/>
</dbReference>
<feature type="region of interest" description="Disordered" evidence="1">
    <location>
        <begin position="175"/>
        <end position="196"/>
    </location>
</feature>
<feature type="compositionally biased region" description="Low complexity" evidence="1">
    <location>
        <begin position="109"/>
        <end position="145"/>
    </location>
</feature>